<keyword evidence="1" id="KW-0472">Membrane</keyword>
<evidence type="ECO:0000256" key="1">
    <source>
        <dbReference type="SAM" id="Phobius"/>
    </source>
</evidence>
<comment type="caution">
    <text evidence="2">The sequence shown here is derived from an EMBL/GenBank/DDBJ whole genome shotgun (WGS) entry which is preliminary data.</text>
</comment>
<proteinExistence type="predicted"/>
<dbReference type="RefSeq" id="WP_303541554.1">
    <property type="nucleotide sequence ID" value="NZ_JAUOTP010000003.1"/>
</dbReference>
<sequence length="128" mass="14547">MPSLQNERRQQELPFVPPLLRRLPLKRLGADAAYLAIALSCWTIGNVLALLGCVVAMFLVISHGDIDVFFSHLNNLASRYVAADLGRRAAFQHQLVWGFWIIAVIIFAVRLPRFVTRLRKELVEGPRR</sequence>
<name>A0ABT8Y7W3_9SPHN</name>
<reference evidence="2" key="1">
    <citation type="submission" date="2023-07" db="EMBL/GenBank/DDBJ databases">
        <authorList>
            <person name="Kim M."/>
        </authorList>
    </citation>
    <scope>NUCLEOTIDE SEQUENCE</scope>
    <source>
        <strain evidence="2">BIUV-7</strain>
    </source>
</reference>
<dbReference type="EMBL" id="JAUOTP010000003">
    <property type="protein sequence ID" value="MDO6414411.1"/>
    <property type="molecule type" value="Genomic_DNA"/>
</dbReference>
<keyword evidence="1" id="KW-0812">Transmembrane</keyword>
<gene>
    <name evidence="2" type="ORF">Q4F19_08460</name>
</gene>
<organism evidence="2 3">
    <name type="scientific">Sphingomonas natans</name>
    <dbReference type="NCBI Taxonomy" id="3063330"/>
    <lineage>
        <taxon>Bacteria</taxon>
        <taxon>Pseudomonadati</taxon>
        <taxon>Pseudomonadota</taxon>
        <taxon>Alphaproteobacteria</taxon>
        <taxon>Sphingomonadales</taxon>
        <taxon>Sphingomonadaceae</taxon>
        <taxon>Sphingomonas</taxon>
    </lineage>
</organism>
<evidence type="ECO:0000313" key="2">
    <source>
        <dbReference type="EMBL" id="MDO6414411.1"/>
    </source>
</evidence>
<feature type="transmembrane region" description="Helical" evidence="1">
    <location>
        <begin position="94"/>
        <end position="111"/>
    </location>
</feature>
<dbReference type="Proteomes" id="UP001169764">
    <property type="component" value="Unassembled WGS sequence"/>
</dbReference>
<keyword evidence="3" id="KW-1185">Reference proteome</keyword>
<keyword evidence="1" id="KW-1133">Transmembrane helix</keyword>
<accession>A0ABT8Y7W3</accession>
<feature type="transmembrane region" description="Helical" evidence="1">
    <location>
        <begin position="32"/>
        <end position="61"/>
    </location>
</feature>
<evidence type="ECO:0000313" key="3">
    <source>
        <dbReference type="Proteomes" id="UP001169764"/>
    </source>
</evidence>
<protein>
    <submittedName>
        <fullName evidence="2">Uncharacterized protein</fullName>
    </submittedName>
</protein>